<evidence type="ECO:0008006" key="3">
    <source>
        <dbReference type="Google" id="ProtNLM"/>
    </source>
</evidence>
<sequence length="274" mass="32008">MEELHVISLGAGVQSTTMLLMAAHGEIEPKPKYAIFADTGWEPKRVYEHLEWLAEEAGRYGIEVIRVSNGNIRDDMHRAVEEGTRFASLPFFLPFFLGNGEIHNPRNEGKAWRQCTAEYKLVPVQREIRRLAGYKGTPRKKIATVWIGISWDEMMRAKPSKVKWLENRHPLLEKNMDRFNCMRWLQNKSYPIPPKSSCIGCPFHDNVMWLDMKRNYPEEWEEAVEFDRAVRHLPRFKKKPYLHRSCKPLDEVNLGEDQGELDLFINECEGYCGV</sequence>
<dbReference type="OrthoDB" id="9774475at2"/>
<dbReference type="InterPro" id="IPR014729">
    <property type="entry name" value="Rossmann-like_a/b/a_fold"/>
</dbReference>
<name>A0A521C5A0_9BACL</name>
<dbReference type="AlphaFoldDB" id="A0A521C5A0"/>
<gene>
    <name evidence="1" type="ORF">SAMN06264849_103136</name>
</gene>
<accession>A0A521C5A0</accession>
<organism evidence="1 2">
    <name type="scientific">Melghirimyces algeriensis</name>
    <dbReference type="NCBI Taxonomy" id="910412"/>
    <lineage>
        <taxon>Bacteria</taxon>
        <taxon>Bacillati</taxon>
        <taxon>Bacillota</taxon>
        <taxon>Bacilli</taxon>
        <taxon>Bacillales</taxon>
        <taxon>Thermoactinomycetaceae</taxon>
        <taxon>Melghirimyces</taxon>
    </lineage>
</organism>
<keyword evidence="2" id="KW-1185">Reference proteome</keyword>
<dbReference type="Proteomes" id="UP000315636">
    <property type="component" value="Unassembled WGS sequence"/>
</dbReference>
<evidence type="ECO:0000313" key="2">
    <source>
        <dbReference type="Proteomes" id="UP000315636"/>
    </source>
</evidence>
<reference evidence="1 2" key="1">
    <citation type="submission" date="2017-05" db="EMBL/GenBank/DDBJ databases">
        <authorList>
            <person name="Varghese N."/>
            <person name="Submissions S."/>
        </authorList>
    </citation>
    <scope>NUCLEOTIDE SEQUENCE [LARGE SCALE GENOMIC DNA]</scope>
    <source>
        <strain evidence="1 2">DSM 45474</strain>
    </source>
</reference>
<dbReference type="Gene3D" id="3.40.50.620">
    <property type="entry name" value="HUPs"/>
    <property type="match status" value="1"/>
</dbReference>
<dbReference type="EMBL" id="FXTI01000003">
    <property type="protein sequence ID" value="SMO54604.1"/>
    <property type="molecule type" value="Genomic_DNA"/>
</dbReference>
<proteinExistence type="predicted"/>
<evidence type="ECO:0000313" key="1">
    <source>
        <dbReference type="EMBL" id="SMO54604.1"/>
    </source>
</evidence>
<protein>
    <recommendedName>
        <fullName evidence="3">3'-phosphoadenosine 5'-phosphosulfate sulfotransferase (PAPS reductase)/FAD synthetase</fullName>
    </recommendedName>
</protein>
<dbReference type="RefSeq" id="WP_142504894.1">
    <property type="nucleotide sequence ID" value="NZ_FXTI01000003.1"/>
</dbReference>
<dbReference type="SUPFAM" id="SSF52402">
    <property type="entry name" value="Adenine nucleotide alpha hydrolases-like"/>
    <property type="match status" value="1"/>
</dbReference>